<dbReference type="Pfam" id="PF00034">
    <property type="entry name" value="Cytochrom_C"/>
    <property type="match status" value="1"/>
</dbReference>
<evidence type="ECO:0000256" key="6">
    <source>
        <dbReference type="PROSITE-ProRule" id="PRU00433"/>
    </source>
</evidence>
<proteinExistence type="predicted"/>
<evidence type="ECO:0000256" key="2">
    <source>
        <dbReference type="ARBA" id="ARBA00022617"/>
    </source>
</evidence>
<keyword evidence="10" id="KW-1185">Reference proteome</keyword>
<protein>
    <submittedName>
        <fullName evidence="9">C-type cytochrome</fullName>
    </submittedName>
</protein>
<feature type="signal peptide" evidence="7">
    <location>
        <begin position="1"/>
        <end position="17"/>
    </location>
</feature>
<dbReference type="PROSITE" id="PS51007">
    <property type="entry name" value="CYTC"/>
    <property type="match status" value="1"/>
</dbReference>
<keyword evidence="2 6" id="KW-0349">Heme</keyword>
<accession>A0ABV6B850</accession>
<dbReference type="InterPro" id="IPR051811">
    <property type="entry name" value="Cytochrome_c550/c551-like"/>
</dbReference>
<evidence type="ECO:0000256" key="3">
    <source>
        <dbReference type="ARBA" id="ARBA00022723"/>
    </source>
</evidence>
<dbReference type="PANTHER" id="PTHR37823">
    <property type="entry name" value="CYTOCHROME C-553-LIKE"/>
    <property type="match status" value="1"/>
</dbReference>
<keyword evidence="7" id="KW-0732">Signal</keyword>
<evidence type="ECO:0000256" key="1">
    <source>
        <dbReference type="ARBA" id="ARBA00022448"/>
    </source>
</evidence>
<evidence type="ECO:0000256" key="7">
    <source>
        <dbReference type="SAM" id="SignalP"/>
    </source>
</evidence>
<evidence type="ECO:0000259" key="8">
    <source>
        <dbReference type="PROSITE" id="PS51007"/>
    </source>
</evidence>
<keyword evidence="5 6" id="KW-0408">Iron</keyword>
<evidence type="ECO:0000256" key="4">
    <source>
        <dbReference type="ARBA" id="ARBA00022982"/>
    </source>
</evidence>
<evidence type="ECO:0000313" key="9">
    <source>
        <dbReference type="EMBL" id="MFC0047043.1"/>
    </source>
</evidence>
<evidence type="ECO:0000256" key="5">
    <source>
        <dbReference type="ARBA" id="ARBA00023004"/>
    </source>
</evidence>
<feature type="domain" description="Cytochrome c" evidence="8">
    <location>
        <begin position="177"/>
        <end position="260"/>
    </location>
</feature>
<dbReference type="SUPFAM" id="SSF46626">
    <property type="entry name" value="Cytochrome c"/>
    <property type="match status" value="1"/>
</dbReference>
<dbReference type="InterPro" id="IPR036909">
    <property type="entry name" value="Cyt_c-like_dom_sf"/>
</dbReference>
<reference evidence="9 10" key="1">
    <citation type="submission" date="2024-09" db="EMBL/GenBank/DDBJ databases">
        <authorList>
            <person name="Sun Q."/>
            <person name="Mori K."/>
        </authorList>
    </citation>
    <scope>NUCLEOTIDE SEQUENCE [LARGE SCALE GENOMIC DNA]</scope>
    <source>
        <strain evidence="9 10">KCTC 23315</strain>
    </source>
</reference>
<dbReference type="Gene3D" id="1.10.760.10">
    <property type="entry name" value="Cytochrome c-like domain"/>
    <property type="match status" value="1"/>
</dbReference>
<sequence length="266" mass="29682">MKFVGMLWLLCSTWSLAAEPVLTLVHSGQSKAWTLAQLKQQLAVQQVSLNDPSYNQPKSYRGFAFKQLLASAGFPELNGDDTLVLTASDGYAPTLSAQLLTKQQPMLVFAEADKPDFSFTPLQQGKGMLSPAPFYLVWPGAGKAGEQYAWPYQLVKIELIRFSDRYAQVIPPGTASAQVQQGFALFKQNCLKCHSINLQGGVLGPELNAPKNVTEYWQLHDLKAFIRNPESYRYQSKMPAFSHFSDADIDAVLAYLQQMKQQKLVR</sequence>
<keyword evidence="4" id="KW-0249">Electron transport</keyword>
<comment type="caution">
    <text evidence="9">The sequence shown here is derived from an EMBL/GenBank/DDBJ whole genome shotgun (WGS) entry which is preliminary data.</text>
</comment>
<evidence type="ECO:0000313" key="10">
    <source>
        <dbReference type="Proteomes" id="UP001589813"/>
    </source>
</evidence>
<organism evidence="9 10">
    <name type="scientific">Rheinheimera tilapiae</name>
    <dbReference type="NCBI Taxonomy" id="875043"/>
    <lineage>
        <taxon>Bacteria</taxon>
        <taxon>Pseudomonadati</taxon>
        <taxon>Pseudomonadota</taxon>
        <taxon>Gammaproteobacteria</taxon>
        <taxon>Chromatiales</taxon>
        <taxon>Chromatiaceae</taxon>
        <taxon>Rheinheimera</taxon>
    </lineage>
</organism>
<keyword evidence="1" id="KW-0813">Transport</keyword>
<gene>
    <name evidence="9" type="ORF">ACFFJP_01920</name>
</gene>
<dbReference type="Proteomes" id="UP001589813">
    <property type="component" value="Unassembled WGS sequence"/>
</dbReference>
<dbReference type="InterPro" id="IPR009056">
    <property type="entry name" value="Cyt_c-like_dom"/>
</dbReference>
<name>A0ABV6B850_9GAMM</name>
<keyword evidence="3 6" id="KW-0479">Metal-binding</keyword>
<dbReference type="EMBL" id="JBHLXP010000001">
    <property type="protein sequence ID" value="MFC0047043.1"/>
    <property type="molecule type" value="Genomic_DNA"/>
</dbReference>
<dbReference type="RefSeq" id="WP_377239908.1">
    <property type="nucleotide sequence ID" value="NZ_JBHLXP010000001.1"/>
</dbReference>
<dbReference type="PANTHER" id="PTHR37823:SF1">
    <property type="entry name" value="CYTOCHROME C-553-LIKE"/>
    <property type="match status" value="1"/>
</dbReference>
<feature type="chain" id="PRO_5046909180" evidence="7">
    <location>
        <begin position="18"/>
        <end position="266"/>
    </location>
</feature>